<sequence>MERNNVGYCELCPKGFISYGEGKCVPCPSGSIPNYGIFLTNWDSLPPGIELKKACEFLSAEIPNECPVNPSWISYGNRLESATTRMRVENVSHVLLGNILIKRISNKLVMISKQRECGGFKLSDEQLD</sequence>
<reference evidence="3" key="1">
    <citation type="submission" date="2022-11" db="UniProtKB">
        <authorList>
            <consortium name="WormBaseParasite"/>
        </authorList>
    </citation>
    <scope>IDENTIFICATION</scope>
</reference>
<proteinExistence type="predicted"/>
<evidence type="ECO:0000259" key="1">
    <source>
        <dbReference type="Pfam" id="PF23091"/>
    </source>
</evidence>
<organism evidence="2 3">
    <name type="scientific">Meloidogyne javanica</name>
    <name type="common">Root-knot nematode worm</name>
    <dbReference type="NCBI Taxonomy" id="6303"/>
    <lineage>
        <taxon>Eukaryota</taxon>
        <taxon>Metazoa</taxon>
        <taxon>Ecdysozoa</taxon>
        <taxon>Nematoda</taxon>
        <taxon>Chromadorea</taxon>
        <taxon>Rhabditida</taxon>
        <taxon>Tylenchina</taxon>
        <taxon>Tylenchomorpha</taxon>
        <taxon>Tylenchoidea</taxon>
        <taxon>Meloidogynidae</taxon>
        <taxon>Meloidogyninae</taxon>
        <taxon>Meloidogyne</taxon>
        <taxon>Meloidogyne incognita group</taxon>
    </lineage>
</organism>
<feature type="domain" description="Elapor1/2 TNF receptor-like" evidence="1">
    <location>
        <begin position="1"/>
        <end position="36"/>
    </location>
</feature>
<protein>
    <submittedName>
        <fullName evidence="3">Tyrosine-protein kinase ephrin type A/B receptor-like domain-containing protein</fullName>
    </submittedName>
</protein>
<dbReference type="InterPro" id="IPR056610">
    <property type="entry name" value="Elapor1/2_TNFR-like"/>
</dbReference>
<dbReference type="WBParaSite" id="scaffold35369_cov173.g22434">
    <property type="protein sequence ID" value="scaffold35369_cov173.g22434"/>
    <property type="gene ID" value="scaffold35369_cov173.g22434"/>
</dbReference>
<accession>A0A915MC90</accession>
<evidence type="ECO:0000313" key="2">
    <source>
        <dbReference type="Proteomes" id="UP000887561"/>
    </source>
</evidence>
<dbReference type="AlphaFoldDB" id="A0A915MC90"/>
<evidence type="ECO:0000313" key="3">
    <source>
        <dbReference type="WBParaSite" id="scaffold35369_cov173.g22434"/>
    </source>
</evidence>
<dbReference type="Proteomes" id="UP000887561">
    <property type="component" value="Unplaced"/>
</dbReference>
<dbReference type="Pfam" id="PF23091">
    <property type="entry name" value="TNFR_ELAPOR1_6th"/>
    <property type="match status" value="1"/>
</dbReference>
<name>A0A915MC90_MELJA</name>
<keyword evidence="2" id="KW-1185">Reference proteome</keyword>